<feature type="non-terminal residue" evidence="3">
    <location>
        <position position="1"/>
    </location>
</feature>
<dbReference type="InterPro" id="IPR028996">
    <property type="entry name" value="GM2-AP"/>
</dbReference>
<dbReference type="SUPFAM" id="SSF63707">
    <property type="entry name" value="Ganglioside M2 (gm2) activator"/>
    <property type="match status" value="1"/>
</dbReference>
<dbReference type="Pfam" id="PF02221">
    <property type="entry name" value="E1_DerP2_DerF2"/>
    <property type="match status" value="1"/>
</dbReference>
<organism evidence="3 4">
    <name type="scientific">Mya arenaria</name>
    <name type="common">Soft-shell clam</name>
    <dbReference type="NCBI Taxonomy" id="6604"/>
    <lineage>
        <taxon>Eukaryota</taxon>
        <taxon>Metazoa</taxon>
        <taxon>Spiralia</taxon>
        <taxon>Lophotrochozoa</taxon>
        <taxon>Mollusca</taxon>
        <taxon>Bivalvia</taxon>
        <taxon>Autobranchia</taxon>
        <taxon>Heteroconchia</taxon>
        <taxon>Euheterodonta</taxon>
        <taxon>Imparidentia</taxon>
        <taxon>Neoheterodontei</taxon>
        <taxon>Myida</taxon>
        <taxon>Myoidea</taxon>
        <taxon>Myidae</taxon>
        <taxon>Mya</taxon>
    </lineage>
</organism>
<keyword evidence="1" id="KW-0732">Signal</keyword>
<dbReference type="PANTHER" id="PTHR17357:SF0">
    <property type="entry name" value="GANGLIOSIDE GM2 ACTIVATOR"/>
    <property type="match status" value="1"/>
</dbReference>
<evidence type="ECO:0000313" key="4">
    <source>
        <dbReference type="Proteomes" id="UP001164746"/>
    </source>
</evidence>
<dbReference type="Gene3D" id="2.70.220.10">
    <property type="entry name" value="Ganglioside GM2 activator"/>
    <property type="match status" value="2"/>
</dbReference>
<dbReference type="EMBL" id="CP111014">
    <property type="protein sequence ID" value="WAR00418.1"/>
    <property type="molecule type" value="Genomic_DNA"/>
</dbReference>
<gene>
    <name evidence="3" type="ORF">MAR_024790</name>
</gene>
<sequence>SEVDRPLQFYDVKAHPVPIVTPGTLYVSFRGNITYDLPRDISFELGLVKYFIGIPFPLPCFDSSLGSCCPFKSGEFNVKNLPLNIPKIRGFARAFIRGDYGLKLRVLDSESTELGCLQLEFSVKKRYRGWLFKI</sequence>
<protein>
    <recommendedName>
        <fullName evidence="2">MD-2-related lipid-recognition domain-containing protein</fullName>
    </recommendedName>
</protein>
<dbReference type="PANTHER" id="PTHR17357">
    <property type="entry name" value="GM2 GANGLIOSIDE ACTIVATOR PROTEIN"/>
    <property type="match status" value="1"/>
</dbReference>
<evidence type="ECO:0000256" key="1">
    <source>
        <dbReference type="ARBA" id="ARBA00022729"/>
    </source>
</evidence>
<evidence type="ECO:0000259" key="2">
    <source>
        <dbReference type="Pfam" id="PF02221"/>
    </source>
</evidence>
<accession>A0ABY7DRT7</accession>
<proteinExistence type="predicted"/>
<keyword evidence="4" id="KW-1185">Reference proteome</keyword>
<dbReference type="InterPro" id="IPR036846">
    <property type="entry name" value="GM2-AP_sf"/>
</dbReference>
<dbReference type="InterPro" id="IPR003172">
    <property type="entry name" value="ML_dom"/>
</dbReference>
<reference evidence="3" key="1">
    <citation type="submission" date="2022-11" db="EMBL/GenBank/DDBJ databases">
        <title>Centuries of genome instability and evolution in soft-shell clam transmissible cancer (bioRxiv).</title>
        <authorList>
            <person name="Hart S.F.M."/>
            <person name="Yonemitsu M.A."/>
            <person name="Giersch R.M."/>
            <person name="Beal B.F."/>
            <person name="Arriagada G."/>
            <person name="Davis B.W."/>
            <person name="Ostrander E.A."/>
            <person name="Goff S.P."/>
            <person name="Metzger M.J."/>
        </authorList>
    </citation>
    <scope>NUCLEOTIDE SEQUENCE</scope>
    <source>
        <strain evidence="3">MELC-2E11</strain>
        <tissue evidence="3">Siphon/mantle</tissue>
    </source>
</reference>
<dbReference type="Proteomes" id="UP001164746">
    <property type="component" value="Chromosome 3"/>
</dbReference>
<evidence type="ECO:0000313" key="3">
    <source>
        <dbReference type="EMBL" id="WAR00418.1"/>
    </source>
</evidence>
<feature type="domain" description="MD-2-related lipid-recognition" evidence="2">
    <location>
        <begin position="11"/>
        <end position="122"/>
    </location>
</feature>
<name>A0ABY7DRT7_MYAAR</name>